<dbReference type="Pfam" id="PF20306">
    <property type="entry name" value="Sp-DndD"/>
    <property type="match status" value="1"/>
</dbReference>
<dbReference type="AlphaFoldDB" id="A0A0M6XUU3"/>
<dbReference type="RefSeq" id="WP_055683730.1">
    <property type="nucleotide sequence ID" value="NZ_CXPG01000021.1"/>
</dbReference>
<sequence>MSDDNELGLETLLAVKAQLGLDLDDDFLEACFAIQKKYQFNHDRTLSTQAMDRLIEDRVEKTDVKQTEGGA</sequence>
<dbReference type="EMBL" id="CXPG01000021">
    <property type="protein sequence ID" value="CTQ34367.1"/>
    <property type="molecule type" value="Genomic_DNA"/>
</dbReference>
<accession>A0A0M6XUU3</accession>
<gene>
    <name evidence="1" type="ORF">JAN5088_03163</name>
</gene>
<reference evidence="1 2" key="1">
    <citation type="submission" date="2015-07" db="EMBL/GenBank/DDBJ databases">
        <authorList>
            <person name="Noorani M."/>
        </authorList>
    </citation>
    <scope>NUCLEOTIDE SEQUENCE [LARGE SCALE GENOMIC DNA]</scope>
    <source>
        <strain evidence="1 2">CECT 5088</strain>
    </source>
</reference>
<organism evidence="1 2">
    <name type="scientific">Jannaschia rubra</name>
    <dbReference type="NCBI Taxonomy" id="282197"/>
    <lineage>
        <taxon>Bacteria</taxon>
        <taxon>Pseudomonadati</taxon>
        <taxon>Pseudomonadota</taxon>
        <taxon>Alphaproteobacteria</taxon>
        <taxon>Rhodobacterales</taxon>
        <taxon>Roseobacteraceae</taxon>
        <taxon>Jannaschia</taxon>
    </lineage>
</organism>
<evidence type="ECO:0000313" key="1">
    <source>
        <dbReference type="EMBL" id="CTQ34367.1"/>
    </source>
</evidence>
<name>A0A0M6XUU3_9RHOB</name>
<dbReference type="Proteomes" id="UP000048908">
    <property type="component" value="Unassembled WGS sequence"/>
</dbReference>
<dbReference type="InterPro" id="IPR046882">
    <property type="entry name" value="Sp-DndD"/>
</dbReference>
<dbReference type="STRING" id="282197.SAMN04488517_10868"/>
<evidence type="ECO:0000313" key="2">
    <source>
        <dbReference type="Proteomes" id="UP000048908"/>
    </source>
</evidence>
<keyword evidence="2" id="KW-1185">Reference proteome</keyword>
<dbReference type="OrthoDB" id="8454216at2"/>
<protein>
    <submittedName>
        <fullName evidence="1">Uncharacterized protein</fullName>
    </submittedName>
</protein>
<proteinExistence type="predicted"/>